<dbReference type="PANTHER" id="PTHR30363">
    <property type="entry name" value="HTH-TYPE TRANSCRIPTIONAL REGULATOR SRLR-RELATED"/>
    <property type="match status" value="1"/>
</dbReference>
<evidence type="ECO:0000313" key="6">
    <source>
        <dbReference type="EMBL" id="SHO67236.1"/>
    </source>
</evidence>
<dbReference type="STRING" id="1123029.SAMN02745172_03909"/>
<dbReference type="PRINTS" id="PR00037">
    <property type="entry name" value="HTHLACR"/>
</dbReference>
<keyword evidence="3" id="KW-0238">DNA-binding</keyword>
<dbReference type="SUPFAM" id="SSF46785">
    <property type="entry name" value="Winged helix' DNA-binding domain"/>
    <property type="match status" value="1"/>
</dbReference>
<evidence type="ECO:0000256" key="2">
    <source>
        <dbReference type="ARBA" id="ARBA00023015"/>
    </source>
</evidence>
<dbReference type="RefSeq" id="WP_073631847.1">
    <property type="nucleotide sequence ID" value="NZ_FRXO01000011.1"/>
</dbReference>
<gene>
    <name evidence="6" type="ORF">SAMN02745172_03909</name>
</gene>
<dbReference type="GO" id="GO:0003677">
    <property type="term" value="F:DNA binding"/>
    <property type="evidence" value="ECO:0007669"/>
    <property type="project" value="UniProtKB-KW"/>
</dbReference>
<dbReference type="OrthoDB" id="9797223at2"/>
<evidence type="ECO:0000256" key="4">
    <source>
        <dbReference type="ARBA" id="ARBA00023163"/>
    </source>
</evidence>
<keyword evidence="4" id="KW-0804">Transcription</keyword>
<dbReference type="Gene3D" id="1.10.10.10">
    <property type="entry name" value="Winged helix-like DNA-binding domain superfamily/Winged helix DNA-binding domain"/>
    <property type="match status" value="1"/>
</dbReference>
<dbReference type="Pfam" id="PF08220">
    <property type="entry name" value="HTH_DeoR"/>
    <property type="match status" value="1"/>
</dbReference>
<dbReference type="InterPro" id="IPR050313">
    <property type="entry name" value="Carb_Metab_HTH_regulators"/>
</dbReference>
<protein>
    <submittedName>
        <fullName evidence="6">Transcriptional regulator, DeoR family</fullName>
    </submittedName>
</protein>
<dbReference type="InterPro" id="IPR037171">
    <property type="entry name" value="NagB/RpiA_transferase-like"/>
</dbReference>
<keyword evidence="7" id="KW-1185">Reference proteome</keyword>
<evidence type="ECO:0000313" key="7">
    <source>
        <dbReference type="Proteomes" id="UP000186406"/>
    </source>
</evidence>
<evidence type="ECO:0000256" key="3">
    <source>
        <dbReference type="ARBA" id="ARBA00023125"/>
    </source>
</evidence>
<dbReference type="PROSITE" id="PS00894">
    <property type="entry name" value="HTH_DEOR_1"/>
    <property type="match status" value="1"/>
</dbReference>
<dbReference type="InterPro" id="IPR036390">
    <property type="entry name" value="WH_DNA-bd_sf"/>
</dbReference>
<feature type="domain" description="HTH deoR-type" evidence="5">
    <location>
        <begin position="3"/>
        <end position="58"/>
    </location>
</feature>
<dbReference type="InterPro" id="IPR018356">
    <property type="entry name" value="Tscrpt_reg_HTH_DeoR_CS"/>
</dbReference>
<dbReference type="SMART" id="SM00420">
    <property type="entry name" value="HTH_DEOR"/>
    <property type="match status" value="1"/>
</dbReference>
<name>A0A1M7ZRF9_9HYPH</name>
<evidence type="ECO:0000259" key="5">
    <source>
        <dbReference type="PROSITE" id="PS51000"/>
    </source>
</evidence>
<organism evidence="6 7">
    <name type="scientific">Pseudoxanthobacter soli DSM 19599</name>
    <dbReference type="NCBI Taxonomy" id="1123029"/>
    <lineage>
        <taxon>Bacteria</taxon>
        <taxon>Pseudomonadati</taxon>
        <taxon>Pseudomonadota</taxon>
        <taxon>Alphaproteobacteria</taxon>
        <taxon>Hyphomicrobiales</taxon>
        <taxon>Segnochrobactraceae</taxon>
        <taxon>Pseudoxanthobacter</taxon>
    </lineage>
</organism>
<sequence>MLTSERKALILQVLRRDGRLVAKDFSQQLGVSEDTVRRDLRELAAEGRLQRVHGGALPSSPAVVDFGTRERSGLSIKESLGRAAARMIQPGQIVFLDGGTTNVQLARQLPPDLKAVIVTHSPSIAVELARHPMVEVELVGGRLFKHSIVAVGATSVEAISRIRVDLFFMGATGIHTETGVTTGDREEAAIKRLIARQAAETIVLATREKLGAASPYQVVPVVEISTIVMEPGVPSDMTDPLTAAGVTVIEA</sequence>
<dbReference type="Gene3D" id="3.40.50.1360">
    <property type="match status" value="1"/>
</dbReference>
<dbReference type="Pfam" id="PF00455">
    <property type="entry name" value="DeoRC"/>
    <property type="match status" value="1"/>
</dbReference>
<dbReference type="InterPro" id="IPR001034">
    <property type="entry name" value="DeoR_HTH"/>
</dbReference>
<keyword evidence="2" id="KW-0805">Transcription regulation</keyword>
<keyword evidence="1" id="KW-0678">Repressor</keyword>
<dbReference type="InterPro" id="IPR014036">
    <property type="entry name" value="DeoR-like_C"/>
</dbReference>
<dbReference type="SUPFAM" id="SSF100950">
    <property type="entry name" value="NagB/RpiA/CoA transferase-like"/>
    <property type="match status" value="1"/>
</dbReference>
<accession>A0A1M7ZRF9</accession>
<dbReference type="InterPro" id="IPR036388">
    <property type="entry name" value="WH-like_DNA-bd_sf"/>
</dbReference>
<dbReference type="SMART" id="SM01134">
    <property type="entry name" value="DeoRC"/>
    <property type="match status" value="1"/>
</dbReference>
<dbReference type="PANTHER" id="PTHR30363:SF4">
    <property type="entry name" value="GLYCEROL-3-PHOSPHATE REGULON REPRESSOR"/>
    <property type="match status" value="1"/>
</dbReference>
<evidence type="ECO:0000256" key="1">
    <source>
        <dbReference type="ARBA" id="ARBA00022491"/>
    </source>
</evidence>
<proteinExistence type="predicted"/>
<dbReference type="Proteomes" id="UP000186406">
    <property type="component" value="Unassembled WGS sequence"/>
</dbReference>
<dbReference type="PROSITE" id="PS51000">
    <property type="entry name" value="HTH_DEOR_2"/>
    <property type="match status" value="1"/>
</dbReference>
<dbReference type="AlphaFoldDB" id="A0A1M7ZRF9"/>
<dbReference type="EMBL" id="FRXO01000011">
    <property type="protein sequence ID" value="SHO67236.1"/>
    <property type="molecule type" value="Genomic_DNA"/>
</dbReference>
<reference evidence="6 7" key="1">
    <citation type="submission" date="2016-12" db="EMBL/GenBank/DDBJ databases">
        <authorList>
            <person name="Song W.-J."/>
            <person name="Kurnit D.M."/>
        </authorList>
    </citation>
    <scope>NUCLEOTIDE SEQUENCE [LARGE SCALE GENOMIC DNA]</scope>
    <source>
        <strain evidence="6 7">DSM 19599</strain>
    </source>
</reference>
<dbReference type="GO" id="GO:0003700">
    <property type="term" value="F:DNA-binding transcription factor activity"/>
    <property type="evidence" value="ECO:0007669"/>
    <property type="project" value="InterPro"/>
</dbReference>